<organism evidence="1 2">
    <name type="scientific">Nemania bipapillata</name>
    <dbReference type="NCBI Taxonomy" id="110536"/>
    <lineage>
        <taxon>Eukaryota</taxon>
        <taxon>Fungi</taxon>
        <taxon>Dikarya</taxon>
        <taxon>Ascomycota</taxon>
        <taxon>Pezizomycotina</taxon>
        <taxon>Sordariomycetes</taxon>
        <taxon>Xylariomycetidae</taxon>
        <taxon>Xylariales</taxon>
        <taxon>Xylariaceae</taxon>
        <taxon>Nemania</taxon>
    </lineage>
</organism>
<sequence>MSNSAKATRPEPEDKFIDLVSLAKGPRIGDTSKPQKDSGERPVILKPPKIPVLHFAYPEEEEGWEHELEFGFGSIWSEYERRHLCENPRDGGDCTRDNGNAPAK</sequence>
<evidence type="ECO:0000313" key="1">
    <source>
        <dbReference type="EMBL" id="KAJ8107928.1"/>
    </source>
</evidence>
<gene>
    <name evidence="1" type="ORF">ONZ43_g6579</name>
</gene>
<evidence type="ECO:0000313" key="2">
    <source>
        <dbReference type="Proteomes" id="UP001153334"/>
    </source>
</evidence>
<dbReference type="EMBL" id="JAPESX010002407">
    <property type="protein sequence ID" value="KAJ8107928.1"/>
    <property type="molecule type" value="Genomic_DNA"/>
</dbReference>
<reference evidence="1" key="1">
    <citation type="submission" date="2022-11" db="EMBL/GenBank/DDBJ databases">
        <title>Genome Sequence of Nemania bipapillata.</title>
        <authorList>
            <person name="Buettner E."/>
        </authorList>
    </citation>
    <scope>NUCLEOTIDE SEQUENCE</scope>
    <source>
        <strain evidence="1">CP14</strain>
    </source>
</reference>
<dbReference type="Proteomes" id="UP001153334">
    <property type="component" value="Unassembled WGS sequence"/>
</dbReference>
<comment type="caution">
    <text evidence="1">The sequence shown here is derived from an EMBL/GenBank/DDBJ whole genome shotgun (WGS) entry which is preliminary data.</text>
</comment>
<keyword evidence="2" id="KW-1185">Reference proteome</keyword>
<name>A0ACC2HYY7_9PEZI</name>
<accession>A0ACC2HYY7</accession>
<protein>
    <submittedName>
        <fullName evidence="1">Uncharacterized protein</fullName>
    </submittedName>
</protein>
<proteinExistence type="predicted"/>